<reference evidence="3" key="1">
    <citation type="journal article" date="2020" name="Plant Biotechnol. J.">
        <title>The pomegranate (Punica granatum L.) draft genome dissects genetic divergence between soft- and hard-seeded cultivars.</title>
        <authorList>
            <person name="Luo X."/>
            <person name="Li H."/>
            <person name="Wu Z."/>
            <person name="Yao W."/>
            <person name="Zhao P."/>
            <person name="Cao D."/>
            <person name="Yu H."/>
            <person name="Li K."/>
            <person name="Poudel K."/>
            <person name="Zhao D."/>
            <person name="Zhang F."/>
            <person name="Xia X."/>
            <person name="Chen L."/>
            <person name="Wang Q."/>
            <person name="Jing D."/>
            <person name="Cao S."/>
        </authorList>
    </citation>
    <scope>NUCLEOTIDE SEQUENCE [LARGE SCALE GENOMIC DNA]</scope>
    <source>
        <strain evidence="3">cv. Tunisia</strain>
    </source>
</reference>
<dbReference type="GO" id="GO:0051225">
    <property type="term" value="P:spindle assembly"/>
    <property type="evidence" value="ECO:0007669"/>
    <property type="project" value="TreeGrafter"/>
</dbReference>
<dbReference type="RefSeq" id="XP_031396120.1">
    <property type="nucleotide sequence ID" value="XM_031540260.1"/>
</dbReference>
<feature type="compositionally biased region" description="Polar residues" evidence="2">
    <location>
        <begin position="71"/>
        <end position="86"/>
    </location>
</feature>
<feature type="region of interest" description="Disordered" evidence="2">
    <location>
        <begin position="1"/>
        <end position="167"/>
    </location>
</feature>
<dbReference type="InterPro" id="IPR007573">
    <property type="entry name" value="QWRF"/>
</dbReference>
<dbReference type="GO" id="GO:0005880">
    <property type="term" value="C:nuclear microtubule"/>
    <property type="evidence" value="ECO:0007669"/>
    <property type="project" value="TreeGrafter"/>
</dbReference>
<feature type="compositionally biased region" description="Basic and acidic residues" evidence="2">
    <location>
        <begin position="288"/>
        <end position="297"/>
    </location>
</feature>
<name>A0A6P8DI15_PUNGR</name>
<dbReference type="GO" id="GO:0005737">
    <property type="term" value="C:cytoplasm"/>
    <property type="evidence" value="ECO:0007669"/>
    <property type="project" value="TreeGrafter"/>
</dbReference>
<keyword evidence="3" id="KW-1185">Reference proteome</keyword>
<proteinExistence type="inferred from homology"/>
<feature type="compositionally biased region" description="Low complexity" evidence="2">
    <location>
        <begin position="42"/>
        <end position="53"/>
    </location>
</feature>
<dbReference type="Pfam" id="PF04484">
    <property type="entry name" value="QWRF"/>
    <property type="match status" value="2"/>
</dbReference>
<evidence type="ECO:0000313" key="3">
    <source>
        <dbReference type="Proteomes" id="UP000515151"/>
    </source>
</evidence>
<dbReference type="GO" id="GO:0008017">
    <property type="term" value="F:microtubule binding"/>
    <property type="evidence" value="ECO:0007669"/>
    <property type="project" value="TreeGrafter"/>
</dbReference>
<reference evidence="4" key="2">
    <citation type="submission" date="2025-08" db="UniProtKB">
        <authorList>
            <consortium name="RefSeq"/>
        </authorList>
    </citation>
    <scope>IDENTIFICATION</scope>
    <source>
        <tissue evidence="4">Leaf</tissue>
    </source>
</reference>
<feature type="compositionally biased region" description="Low complexity" evidence="2">
    <location>
        <begin position="269"/>
        <end position="287"/>
    </location>
</feature>
<dbReference type="PANTHER" id="PTHR31807:SF6">
    <property type="entry name" value="PROTEIN ENDOSPERM DEFECTIVE 1-RELATED"/>
    <property type="match status" value="1"/>
</dbReference>
<dbReference type="AlphaFoldDB" id="A0A6P8DI15"/>
<accession>A0A6P8DI15</accession>
<dbReference type="PANTHER" id="PTHR31807">
    <property type="entry name" value="AUGMIN FAMILY MEMBER"/>
    <property type="match status" value="1"/>
</dbReference>
<feature type="region of interest" description="Disordered" evidence="2">
    <location>
        <begin position="208"/>
        <end position="298"/>
    </location>
</feature>
<protein>
    <submittedName>
        <fullName evidence="4">Protein ENDOSPERM DEFECTIVE 1 isoform X2</fullName>
    </submittedName>
</protein>
<comment type="similarity">
    <text evidence="1">Belongs to the QWRF family.</text>
</comment>
<dbReference type="GeneID" id="116207353"/>
<gene>
    <name evidence="4" type="primary">LOC116207353</name>
</gene>
<dbReference type="Proteomes" id="UP000515151">
    <property type="component" value="Chromosome 5"/>
</dbReference>
<organism evidence="3 4">
    <name type="scientific">Punica granatum</name>
    <name type="common">Pomegranate</name>
    <dbReference type="NCBI Taxonomy" id="22663"/>
    <lineage>
        <taxon>Eukaryota</taxon>
        <taxon>Viridiplantae</taxon>
        <taxon>Streptophyta</taxon>
        <taxon>Embryophyta</taxon>
        <taxon>Tracheophyta</taxon>
        <taxon>Spermatophyta</taxon>
        <taxon>Magnoliopsida</taxon>
        <taxon>eudicotyledons</taxon>
        <taxon>Gunneridae</taxon>
        <taxon>Pentapetalae</taxon>
        <taxon>rosids</taxon>
        <taxon>malvids</taxon>
        <taxon>Myrtales</taxon>
        <taxon>Lythraceae</taxon>
        <taxon>Punica</taxon>
    </lineage>
</organism>
<evidence type="ECO:0000313" key="4">
    <source>
        <dbReference type="RefSeq" id="XP_031396120.1"/>
    </source>
</evidence>
<evidence type="ECO:0000256" key="2">
    <source>
        <dbReference type="SAM" id="MobiDB-lite"/>
    </source>
</evidence>
<feature type="compositionally biased region" description="Low complexity" evidence="2">
    <location>
        <begin position="10"/>
        <end position="23"/>
    </location>
</feature>
<evidence type="ECO:0000256" key="1">
    <source>
        <dbReference type="ARBA" id="ARBA00010016"/>
    </source>
</evidence>
<feature type="compositionally biased region" description="Basic and acidic residues" evidence="2">
    <location>
        <begin position="90"/>
        <end position="109"/>
    </location>
</feature>
<sequence>MSGSTVENDATAQHPPEAAAAAAPLPPPPTQRRPRVREVRSRFMSPVVSSSSSGDLHLPTTKSPVPKHGTDTQPRQNQQHGRSTSAQRRRQLELEPLSRADENRPETTRSLDTPLAGPAKPTTGTSVHKRQPLPRSVKENGDPEAIPRISSRNLRPDTPTVSTSMDRIGSSRLRLTPHHHHNHSLQRSISAGATAAVKLLHATGMSMSFSSPSGKARGDGNLGQDSDSDADINSEKNSKSVQEMRSSMPEADMANRLLERTGNRTGMDSLRTSGSSPRSRPVSSPRSSSEHPMRASERVVNSLCKQLPTPINVGKVPLPPVPPCAKPGADAKKGRKVSSHQEDVHTLRLLHNHYLQWRFANAKAEVSMQAQRREAETPYLEEWSALEDDYLASVSEATQALLNASYQLPVGANVRADVREVKEALASAVKIMEAITIHVQSFTAKAEELEVFISELARVAGGERILVEGCGDLLHRTYFSQVEECSLRGQIIQQQQKAMIQCSE</sequence>